<evidence type="ECO:0000313" key="2">
    <source>
        <dbReference type="Proteomes" id="UP000072653"/>
    </source>
</evidence>
<protein>
    <submittedName>
        <fullName evidence="1">Uncharacterized protein</fullName>
    </submittedName>
</protein>
<name>A0A139PFR9_STROR</name>
<comment type="caution">
    <text evidence="1">The sequence shown here is derived from an EMBL/GenBank/DDBJ whole genome shotgun (WGS) entry which is preliminary data.</text>
</comment>
<dbReference type="AlphaFoldDB" id="A0A139PFR9"/>
<organism evidence="1 2">
    <name type="scientific">Streptococcus oralis</name>
    <dbReference type="NCBI Taxonomy" id="1303"/>
    <lineage>
        <taxon>Bacteria</taxon>
        <taxon>Bacillati</taxon>
        <taxon>Bacillota</taxon>
        <taxon>Bacilli</taxon>
        <taxon>Lactobacillales</taxon>
        <taxon>Streptococcaceae</taxon>
        <taxon>Streptococcus</taxon>
    </lineage>
</organism>
<proteinExistence type="predicted"/>
<dbReference type="EMBL" id="LQOB01000020">
    <property type="protein sequence ID" value="KXT88138.1"/>
    <property type="molecule type" value="Genomic_DNA"/>
</dbReference>
<reference evidence="1 2" key="1">
    <citation type="submission" date="2016-01" db="EMBL/GenBank/DDBJ databases">
        <title>Highly variable Streptococcus oralis are common among viridans streptococci isolated from primates.</title>
        <authorList>
            <person name="Denapaite D."/>
            <person name="Rieger M."/>
            <person name="Koendgen S."/>
            <person name="Brueckner R."/>
            <person name="Ochigava I."/>
            <person name="Kappeler P."/>
            <person name="Maetz-Rensing K."/>
            <person name="Leendertz F."/>
            <person name="Hakenbeck R."/>
        </authorList>
    </citation>
    <scope>NUCLEOTIDE SEQUENCE [LARGE SCALE GENOMIC DNA]</scope>
    <source>
        <strain evidence="1 2">DD16</strain>
    </source>
</reference>
<dbReference type="Proteomes" id="UP000072653">
    <property type="component" value="Unassembled WGS sequence"/>
</dbReference>
<evidence type="ECO:0000313" key="1">
    <source>
        <dbReference type="EMBL" id="KXT88138.1"/>
    </source>
</evidence>
<dbReference type="PATRIC" id="fig|1303.79.peg.317"/>
<accession>A0A139PFR9</accession>
<sequence length="49" mass="5568">MRRLVYGEGGTVFSIFIQSDNGSFLKLPKLRNLHLMDFIRLLVASNQGN</sequence>
<gene>
    <name evidence="1" type="ORF">SORDD16_00290</name>
</gene>